<dbReference type="HOGENOM" id="CLU_061170_3_0_0"/>
<sequence length="200" mass="21634">MTLLPSSFDPLLVTCSVVVAWLASYATLTLVSQVHTHKTRTPLWIALGAVLLGFGIWSMHFIGMLAFRLPETVTYDVPGMILSWLAAVLASGYALFIASRPQPTRFTFGQGALIMGGAINGMHFLGMHAMHVNASVQYNPALVALSILIAVSASWGALQLALHKVITGGDDARPGCLPARRRDCRDALRRHACRDVPRSQ</sequence>
<accession>L0A1A0</accession>
<name>L0A1A0_DEIPD</name>
<dbReference type="OrthoDB" id="9803190at2"/>
<dbReference type="Proteomes" id="UP000010467">
    <property type="component" value="Chromosome"/>
</dbReference>
<dbReference type="KEGG" id="dpd:Deipe_1705"/>
<keyword evidence="1" id="KW-1133">Transmembrane helix</keyword>
<feature type="transmembrane region" description="Helical" evidence="1">
    <location>
        <begin position="142"/>
        <end position="162"/>
    </location>
</feature>
<comment type="caution">
    <text evidence="1">Lacks conserved residue(s) required for the propagation of feature annotation.</text>
</comment>
<feature type="transmembrane region" description="Helical" evidence="1">
    <location>
        <begin position="79"/>
        <end position="99"/>
    </location>
</feature>
<dbReference type="PATRIC" id="fig|937777.3.peg.1708"/>
<organism evidence="3 4">
    <name type="scientific">Deinococcus peraridilitoris (strain DSM 19664 / LMG 22246 / CIP 109416 / KR-200)</name>
    <dbReference type="NCBI Taxonomy" id="937777"/>
    <lineage>
        <taxon>Bacteria</taxon>
        <taxon>Thermotogati</taxon>
        <taxon>Deinococcota</taxon>
        <taxon>Deinococci</taxon>
        <taxon>Deinococcales</taxon>
        <taxon>Deinococcaceae</taxon>
        <taxon>Deinococcus</taxon>
    </lineage>
</organism>
<feature type="transmembrane region" description="Helical" evidence="1">
    <location>
        <begin position="43"/>
        <end position="67"/>
    </location>
</feature>
<dbReference type="PANTHER" id="PTHR35152:SF1">
    <property type="entry name" value="DOMAIN SIGNALLING PROTEIN, PUTATIVE (AFU_ORTHOLOGUE AFUA_5G11310)-RELATED"/>
    <property type="match status" value="1"/>
</dbReference>
<gene>
    <name evidence="3" type="ordered locus">Deipe_1705</name>
</gene>
<dbReference type="GO" id="GO:0016020">
    <property type="term" value="C:membrane"/>
    <property type="evidence" value="ECO:0007669"/>
    <property type="project" value="UniProtKB-UniRule"/>
</dbReference>
<keyword evidence="1" id="KW-0472">Membrane</keyword>
<evidence type="ECO:0000313" key="3">
    <source>
        <dbReference type="EMBL" id="AFZ67229.1"/>
    </source>
</evidence>
<dbReference type="AlphaFoldDB" id="L0A1A0"/>
<feature type="transmembrane region" description="Helical" evidence="1">
    <location>
        <begin position="111"/>
        <end position="130"/>
    </location>
</feature>
<protein>
    <submittedName>
        <fullName evidence="3">Bacterial signaling protein N terminal repeat protein</fullName>
    </submittedName>
</protein>
<evidence type="ECO:0000313" key="4">
    <source>
        <dbReference type="Proteomes" id="UP000010467"/>
    </source>
</evidence>
<keyword evidence="1" id="KW-0812">Transmembrane</keyword>
<proteinExistence type="predicted"/>
<feature type="transmembrane region" description="Helical" evidence="1">
    <location>
        <begin position="12"/>
        <end position="31"/>
    </location>
</feature>
<dbReference type="PROSITE" id="PS50924">
    <property type="entry name" value="MHYT"/>
    <property type="match status" value="1"/>
</dbReference>
<dbReference type="Pfam" id="PF03707">
    <property type="entry name" value="MHYT"/>
    <property type="match status" value="3"/>
</dbReference>
<keyword evidence="4" id="KW-1185">Reference proteome</keyword>
<feature type="domain" description="MHYT" evidence="2">
    <location>
        <begin position="8"/>
        <end position="200"/>
    </location>
</feature>
<dbReference type="PANTHER" id="PTHR35152">
    <property type="entry name" value="DOMAIN SIGNALLING PROTEIN, PUTATIVE (AFU_ORTHOLOGUE AFUA_5G11310)-RELATED"/>
    <property type="match status" value="1"/>
</dbReference>
<dbReference type="InterPro" id="IPR005330">
    <property type="entry name" value="MHYT_dom"/>
</dbReference>
<dbReference type="RefSeq" id="WP_015235536.1">
    <property type="nucleotide sequence ID" value="NC_019793.1"/>
</dbReference>
<evidence type="ECO:0000256" key="1">
    <source>
        <dbReference type="PROSITE-ProRule" id="PRU00244"/>
    </source>
</evidence>
<dbReference type="EMBL" id="CP003382">
    <property type="protein sequence ID" value="AFZ67229.1"/>
    <property type="molecule type" value="Genomic_DNA"/>
</dbReference>
<dbReference type="eggNOG" id="COG3300">
    <property type="taxonomic scope" value="Bacteria"/>
</dbReference>
<reference evidence="4" key="1">
    <citation type="submission" date="2012-03" db="EMBL/GenBank/DDBJ databases">
        <title>Complete sequence of chromosome of Deinococcus peraridilitoris DSM 19664.</title>
        <authorList>
            <person name="Lucas S."/>
            <person name="Copeland A."/>
            <person name="Lapidus A."/>
            <person name="Glavina del Rio T."/>
            <person name="Dalin E."/>
            <person name="Tice H."/>
            <person name="Bruce D."/>
            <person name="Goodwin L."/>
            <person name="Pitluck S."/>
            <person name="Peters L."/>
            <person name="Mikhailova N."/>
            <person name="Lu M."/>
            <person name="Kyrpides N."/>
            <person name="Mavromatis K."/>
            <person name="Ivanova N."/>
            <person name="Brettin T."/>
            <person name="Detter J.C."/>
            <person name="Han C."/>
            <person name="Larimer F."/>
            <person name="Land M."/>
            <person name="Hauser L."/>
            <person name="Markowitz V."/>
            <person name="Cheng J.-F."/>
            <person name="Hugenholtz P."/>
            <person name="Woyke T."/>
            <person name="Wu D."/>
            <person name="Pukall R."/>
            <person name="Steenblock K."/>
            <person name="Brambilla E."/>
            <person name="Klenk H.-P."/>
            <person name="Eisen J.A."/>
        </authorList>
    </citation>
    <scope>NUCLEOTIDE SEQUENCE [LARGE SCALE GENOMIC DNA]</scope>
    <source>
        <strain evidence="4">DSM 19664 / LMG 22246 / CIP 109416 / KR-200</strain>
    </source>
</reference>
<dbReference type="STRING" id="937777.Deipe_1705"/>
<evidence type="ECO:0000259" key="2">
    <source>
        <dbReference type="PROSITE" id="PS50924"/>
    </source>
</evidence>